<dbReference type="GO" id="GO:0006096">
    <property type="term" value="P:glycolytic process"/>
    <property type="evidence" value="ECO:0007669"/>
    <property type="project" value="UniProtKB-UniRule"/>
</dbReference>
<keyword evidence="8 10" id="KW-0456">Lyase</keyword>
<feature type="binding site" evidence="10">
    <location>
        <position position="368"/>
    </location>
    <ligand>
        <name>(2R)-2-phosphoglycerate</name>
        <dbReference type="ChEBI" id="CHEBI:58289"/>
    </ligand>
</feature>
<evidence type="ECO:0000256" key="11">
    <source>
        <dbReference type="PIRSR" id="PIRSR001400-1"/>
    </source>
</evidence>
<dbReference type="SUPFAM" id="SSF51604">
    <property type="entry name" value="Enolase C-terminal domain-like"/>
    <property type="match status" value="1"/>
</dbReference>
<feature type="binding site" evidence="10 12">
    <location>
        <position position="243"/>
    </location>
    <ligand>
        <name>Mg(2+)</name>
        <dbReference type="ChEBI" id="CHEBI:18420"/>
    </ligand>
</feature>
<dbReference type="GO" id="GO:0004634">
    <property type="term" value="F:phosphopyruvate hydratase activity"/>
    <property type="evidence" value="ECO:0007669"/>
    <property type="project" value="UniProtKB-UniRule"/>
</dbReference>
<comment type="cofactor">
    <cofactor evidence="12">
        <name>Mg(2+)</name>
        <dbReference type="ChEBI" id="CHEBI:18420"/>
    </cofactor>
    <text evidence="12">Mg(2+) is required for catalysis and for stabilizing the dimer.</text>
</comment>
<comment type="cofactor">
    <cofactor evidence="10">
        <name>Mg(2+)</name>
        <dbReference type="ChEBI" id="CHEBI:18420"/>
    </cofactor>
    <text evidence="10">Binds a second Mg(2+) ion via substrate during catalysis.</text>
</comment>
<keyword evidence="7 10" id="KW-0324">Glycolysis</keyword>
<dbReference type="STRING" id="1888892.BFL28_04485"/>
<evidence type="ECO:0000256" key="6">
    <source>
        <dbReference type="ARBA" id="ARBA00022842"/>
    </source>
</evidence>
<keyword evidence="5 10" id="KW-0964">Secreted</keyword>
<dbReference type="Gene3D" id="3.30.390.10">
    <property type="entry name" value="Enolase-like, N-terminal domain"/>
    <property type="match status" value="1"/>
</dbReference>
<dbReference type="SFLD" id="SFLDS00001">
    <property type="entry name" value="Enolase"/>
    <property type="match status" value="1"/>
</dbReference>
<gene>
    <name evidence="10" type="primary">eno</name>
    <name evidence="15" type="ORF">BFL28_04485</name>
</gene>
<comment type="pathway">
    <text evidence="1 10">Carbohydrate degradation; glycolysis; pyruvate from D-glyceraldehyde 3-phosphate: step 4/5.</text>
</comment>
<reference evidence="15 16" key="1">
    <citation type="submission" date="2016-08" db="EMBL/GenBank/DDBJ databases">
        <title>Draft genome of the agarase producing Sphingomonas sp. MCT13.</title>
        <authorList>
            <person name="D'Andrea M.M."/>
            <person name="Rossolini G.M."/>
            <person name="Thaller M.C."/>
        </authorList>
    </citation>
    <scope>NUCLEOTIDE SEQUENCE [LARGE SCALE GENOMIC DNA]</scope>
    <source>
        <strain evidence="15 16">MCT13</strain>
    </source>
</reference>
<dbReference type="RefSeq" id="WP_069321513.1">
    <property type="nucleotide sequence ID" value="NZ_MDDS01000057.1"/>
</dbReference>
<comment type="function">
    <text evidence="9 10">Catalyzes the reversible conversion of 2-phosphoglycerate (2-PG) into phosphoenolpyruvate (PEP). It is essential for the degradation of carbohydrates via glycolysis.</text>
</comment>
<organism evidence="15 16">
    <name type="scientific">Sphingomonas turrisvirgatae</name>
    <dbReference type="NCBI Taxonomy" id="1888892"/>
    <lineage>
        <taxon>Bacteria</taxon>
        <taxon>Pseudomonadati</taxon>
        <taxon>Pseudomonadota</taxon>
        <taxon>Alphaproteobacteria</taxon>
        <taxon>Sphingomonadales</taxon>
        <taxon>Sphingomonadaceae</taxon>
        <taxon>Sphingomonas</taxon>
    </lineage>
</organism>
<dbReference type="GO" id="GO:0000015">
    <property type="term" value="C:phosphopyruvate hydratase complex"/>
    <property type="evidence" value="ECO:0007669"/>
    <property type="project" value="InterPro"/>
</dbReference>
<evidence type="ECO:0000256" key="8">
    <source>
        <dbReference type="ARBA" id="ARBA00023239"/>
    </source>
</evidence>
<dbReference type="PRINTS" id="PR00148">
    <property type="entry name" value="ENOLASE"/>
</dbReference>
<dbReference type="CDD" id="cd03313">
    <property type="entry name" value="enolase"/>
    <property type="match status" value="1"/>
</dbReference>
<evidence type="ECO:0000256" key="4">
    <source>
        <dbReference type="ARBA" id="ARBA00017068"/>
    </source>
</evidence>
<feature type="binding site" evidence="10">
    <location>
        <position position="164"/>
    </location>
    <ligand>
        <name>(2R)-2-phosphoglycerate</name>
        <dbReference type="ChEBI" id="CHEBI:58289"/>
    </ligand>
</feature>
<dbReference type="PANTHER" id="PTHR11902">
    <property type="entry name" value="ENOLASE"/>
    <property type="match status" value="1"/>
</dbReference>
<evidence type="ECO:0000256" key="5">
    <source>
        <dbReference type="ARBA" id="ARBA00022525"/>
    </source>
</evidence>
<feature type="binding site" evidence="10 12">
    <location>
        <position position="313"/>
    </location>
    <ligand>
        <name>Mg(2+)</name>
        <dbReference type="ChEBI" id="CHEBI:18420"/>
    </ligand>
</feature>
<evidence type="ECO:0000259" key="14">
    <source>
        <dbReference type="SMART" id="SM01193"/>
    </source>
</evidence>
<protein>
    <recommendedName>
        <fullName evidence="4 10">Enolase</fullName>
        <ecNumber evidence="3 10">4.2.1.11</ecNumber>
    </recommendedName>
    <alternativeName>
        <fullName evidence="10">2-phospho-D-glycerate hydro-lyase</fullName>
    </alternativeName>
    <alternativeName>
        <fullName evidence="10">2-phosphoglycerate dehydratase</fullName>
    </alternativeName>
</protein>
<dbReference type="NCBIfam" id="TIGR01060">
    <property type="entry name" value="eno"/>
    <property type="match status" value="1"/>
</dbReference>
<evidence type="ECO:0000256" key="12">
    <source>
        <dbReference type="PIRSR" id="PIRSR001400-3"/>
    </source>
</evidence>
<dbReference type="SMART" id="SM01192">
    <property type="entry name" value="Enolase_C"/>
    <property type="match status" value="1"/>
</dbReference>
<dbReference type="GO" id="GO:0009986">
    <property type="term" value="C:cell surface"/>
    <property type="evidence" value="ECO:0007669"/>
    <property type="project" value="UniProtKB-SubCell"/>
</dbReference>
<dbReference type="GO" id="GO:0000287">
    <property type="term" value="F:magnesium ion binding"/>
    <property type="evidence" value="ECO:0007669"/>
    <property type="project" value="UniProtKB-UniRule"/>
</dbReference>
<accession>A0A1E3LS59</accession>
<feature type="active site" description="Proton donor" evidence="10 11">
    <location>
        <position position="206"/>
    </location>
</feature>
<dbReference type="PIRSF" id="PIRSF001400">
    <property type="entry name" value="Enolase"/>
    <property type="match status" value="1"/>
</dbReference>
<keyword evidence="10" id="KW-0963">Cytoplasm</keyword>
<dbReference type="InterPro" id="IPR000941">
    <property type="entry name" value="Enolase"/>
</dbReference>
<dbReference type="Proteomes" id="UP000094487">
    <property type="component" value="Unassembled WGS sequence"/>
</dbReference>
<dbReference type="InterPro" id="IPR020810">
    <property type="entry name" value="Enolase_C"/>
</dbReference>
<feature type="domain" description="Enolase C-terminal TIM barrel" evidence="13">
    <location>
        <begin position="140"/>
        <end position="419"/>
    </location>
</feature>
<proteinExistence type="inferred from homology"/>
<dbReference type="UniPathway" id="UPA00109">
    <property type="reaction ID" value="UER00187"/>
</dbReference>
<keyword evidence="16" id="KW-1185">Reference proteome</keyword>
<sequence length="433" mass="45743">MSTIQSILGRRVWDSRGNPTVEAEVTLTDGSIGRAIAPSGASRGEREAIELRDGGERLGGKDVSRAVANVNGPIAARLRGMPAADQAGVDAAMLALDGTPLKTELGGNAIVAVSLAILHAAAASARLPLWRYLADGHDATPTIPLPEIQIFGGGAHAGRRVDIQDFMIMVPGADDLEEVMEVTNAVYHAAGRLMEARGGAVGVADEGGWWPTVSTNEEALELLVQAIEAAGEVPGERVVISLDVAASEFERDGRYILGLDGLELDSGEWLERLGNWVDRYPIVSIEDPASERDPEGMRAFTARWGDRLQIVGDDYLVTNARLIEAAADAGGCNASLIKVNQAGTVTETIEALRASQERGFGTLVSARSGETEDVSICHLAAGLDAGQLKVGSFARSERMAKWNECLRFQGQAGMGAFVGGRPIGGTWWGAKRP</sequence>
<dbReference type="InterPro" id="IPR029017">
    <property type="entry name" value="Enolase-like_N"/>
</dbReference>
<feature type="domain" description="Enolase N-terminal" evidence="14">
    <location>
        <begin position="4"/>
        <end position="133"/>
    </location>
</feature>
<evidence type="ECO:0000256" key="9">
    <source>
        <dbReference type="ARBA" id="ARBA00045763"/>
    </source>
</evidence>
<name>A0A1E3LS59_9SPHN</name>
<dbReference type="SUPFAM" id="SSF54826">
    <property type="entry name" value="Enolase N-terminal domain-like"/>
    <property type="match status" value="1"/>
</dbReference>
<comment type="subcellular location">
    <subcellularLocation>
        <location evidence="10">Cytoplasm</location>
    </subcellularLocation>
    <subcellularLocation>
        <location evidence="10">Secreted</location>
    </subcellularLocation>
    <subcellularLocation>
        <location evidence="10">Cell surface</location>
    </subcellularLocation>
    <text evidence="10">Fractions of enolase are present in both the cytoplasm and on the cell surface.</text>
</comment>
<evidence type="ECO:0000259" key="13">
    <source>
        <dbReference type="SMART" id="SM01192"/>
    </source>
</evidence>
<keyword evidence="6 10" id="KW-0460">Magnesium</keyword>
<keyword evidence="10 12" id="KW-0479">Metal-binding</keyword>
<comment type="similarity">
    <text evidence="2 10">Belongs to the enolase family.</text>
</comment>
<dbReference type="SFLD" id="SFLDG00178">
    <property type="entry name" value="enolase"/>
    <property type="match status" value="1"/>
</dbReference>
<dbReference type="Pfam" id="PF00113">
    <property type="entry name" value="Enolase_C"/>
    <property type="match status" value="1"/>
</dbReference>
<evidence type="ECO:0000313" key="16">
    <source>
        <dbReference type="Proteomes" id="UP000094487"/>
    </source>
</evidence>
<evidence type="ECO:0000256" key="10">
    <source>
        <dbReference type="HAMAP-Rule" id="MF_00318"/>
    </source>
</evidence>
<dbReference type="SMART" id="SM01193">
    <property type="entry name" value="Enolase_N"/>
    <property type="match status" value="1"/>
</dbReference>
<dbReference type="InterPro" id="IPR036849">
    <property type="entry name" value="Enolase-like_C_sf"/>
</dbReference>
<feature type="active site" description="Proton acceptor" evidence="10 11">
    <location>
        <position position="338"/>
    </location>
</feature>
<feature type="binding site" evidence="10 12">
    <location>
        <position position="286"/>
    </location>
    <ligand>
        <name>Mg(2+)</name>
        <dbReference type="ChEBI" id="CHEBI:18420"/>
    </ligand>
</feature>
<dbReference type="EMBL" id="MDDS01000057">
    <property type="protein sequence ID" value="ODP36579.1"/>
    <property type="molecule type" value="Genomic_DNA"/>
</dbReference>
<comment type="catalytic activity">
    <reaction evidence="10">
        <text>(2R)-2-phosphoglycerate = phosphoenolpyruvate + H2O</text>
        <dbReference type="Rhea" id="RHEA:10164"/>
        <dbReference type="ChEBI" id="CHEBI:15377"/>
        <dbReference type="ChEBI" id="CHEBI:58289"/>
        <dbReference type="ChEBI" id="CHEBI:58702"/>
        <dbReference type="EC" id="4.2.1.11"/>
    </reaction>
</comment>
<dbReference type="InterPro" id="IPR020811">
    <property type="entry name" value="Enolase_N"/>
</dbReference>
<evidence type="ECO:0000256" key="1">
    <source>
        <dbReference type="ARBA" id="ARBA00005031"/>
    </source>
</evidence>
<dbReference type="GO" id="GO:0005576">
    <property type="term" value="C:extracellular region"/>
    <property type="evidence" value="ECO:0007669"/>
    <property type="project" value="UniProtKB-SubCell"/>
</dbReference>
<dbReference type="HAMAP" id="MF_00318">
    <property type="entry name" value="Enolase"/>
    <property type="match status" value="1"/>
</dbReference>
<feature type="binding site" evidence="10">
    <location>
        <position position="389"/>
    </location>
    <ligand>
        <name>(2R)-2-phosphoglycerate</name>
        <dbReference type="ChEBI" id="CHEBI:58289"/>
    </ligand>
</feature>
<dbReference type="SFLD" id="SFLDF00002">
    <property type="entry name" value="enolase"/>
    <property type="match status" value="1"/>
</dbReference>
<dbReference type="Gene3D" id="3.20.20.120">
    <property type="entry name" value="Enolase-like C-terminal domain"/>
    <property type="match status" value="1"/>
</dbReference>
<dbReference type="AlphaFoldDB" id="A0A1E3LS59"/>
<evidence type="ECO:0000256" key="7">
    <source>
        <dbReference type="ARBA" id="ARBA00023152"/>
    </source>
</evidence>
<feature type="binding site" evidence="10">
    <location>
        <position position="367"/>
    </location>
    <ligand>
        <name>(2R)-2-phosphoglycerate</name>
        <dbReference type="ChEBI" id="CHEBI:58289"/>
    </ligand>
</feature>
<dbReference type="EC" id="4.2.1.11" evidence="3 10"/>
<keyword evidence="15" id="KW-0670">Pyruvate</keyword>
<feature type="binding site" evidence="10">
    <location>
        <position position="338"/>
    </location>
    <ligand>
        <name>(2R)-2-phosphoglycerate</name>
        <dbReference type="ChEBI" id="CHEBI:58289"/>
    </ligand>
</feature>
<evidence type="ECO:0000256" key="2">
    <source>
        <dbReference type="ARBA" id="ARBA00009604"/>
    </source>
</evidence>
<evidence type="ECO:0000313" key="15">
    <source>
        <dbReference type="EMBL" id="ODP36579.1"/>
    </source>
</evidence>
<dbReference type="PANTHER" id="PTHR11902:SF1">
    <property type="entry name" value="ENOLASE"/>
    <property type="match status" value="1"/>
</dbReference>
<evidence type="ECO:0000256" key="3">
    <source>
        <dbReference type="ARBA" id="ARBA00012058"/>
    </source>
</evidence>
<dbReference type="OrthoDB" id="9804716at2"/>
<comment type="caution">
    <text evidence="15">The sequence shown here is derived from an EMBL/GenBank/DDBJ whole genome shotgun (WGS) entry which is preliminary data.</text>
</comment>
<dbReference type="Pfam" id="PF03952">
    <property type="entry name" value="Enolase_N"/>
    <property type="match status" value="1"/>
</dbReference>